<evidence type="ECO:0000256" key="5">
    <source>
        <dbReference type="ARBA" id="ARBA00022840"/>
    </source>
</evidence>
<dbReference type="PROSITE" id="PS51198">
    <property type="entry name" value="UVRD_HELICASE_ATP_BIND"/>
    <property type="match status" value="1"/>
</dbReference>
<feature type="binding site" evidence="10">
    <location>
        <begin position="176"/>
        <end position="183"/>
    </location>
    <ligand>
        <name>ATP</name>
        <dbReference type="ChEBI" id="CHEBI:30616"/>
    </ligand>
</feature>
<feature type="coiled-coil region" evidence="11">
    <location>
        <begin position="18"/>
        <end position="106"/>
    </location>
</feature>
<dbReference type="Gene3D" id="3.40.50.300">
    <property type="entry name" value="P-loop containing nucleotide triphosphate hydrolases"/>
    <property type="match status" value="3"/>
</dbReference>
<dbReference type="RefSeq" id="WP_005975214.1">
    <property type="nucleotide sequence ID" value="NZ_GG665898.1"/>
</dbReference>
<evidence type="ECO:0000256" key="1">
    <source>
        <dbReference type="ARBA" id="ARBA00009922"/>
    </source>
</evidence>
<dbReference type="Proteomes" id="UP000003748">
    <property type="component" value="Unassembled WGS sequence"/>
</dbReference>
<dbReference type="Pfam" id="PF13361">
    <property type="entry name" value="UvrD_C"/>
    <property type="match status" value="1"/>
</dbReference>
<dbReference type="PANTHER" id="PTHR11070:SF63">
    <property type="entry name" value="DNA HELICASE IV"/>
    <property type="match status" value="1"/>
</dbReference>
<evidence type="ECO:0000256" key="11">
    <source>
        <dbReference type="SAM" id="Coils"/>
    </source>
</evidence>
<keyword evidence="3 10" id="KW-0378">Hydrolase</keyword>
<keyword evidence="5 10" id="KW-0067">ATP-binding</keyword>
<evidence type="ECO:0000256" key="10">
    <source>
        <dbReference type="PROSITE-ProRule" id="PRU00560"/>
    </source>
</evidence>
<evidence type="ECO:0000256" key="7">
    <source>
        <dbReference type="ARBA" id="ARBA00034617"/>
    </source>
</evidence>
<evidence type="ECO:0000256" key="4">
    <source>
        <dbReference type="ARBA" id="ARBA00022806"/>
    </source>
</evidence>
<dbReference type="Gene3D" id="3.30.65.10">
    <property type="entry name" value="Bacterial Topoisomerase I, domain 1"/>
    <property type="match status" value="1"/>
</dbReference>
<dbReference type="eggNOG" id="COG0210">
    <property type="taxonomic scope" value="Bacteria"/>
</dbReference>
<keyword evidence="6 13" id="KW-0413">Isomerase</keyword>
<keyword evidence="2 10" id="KW-0547">Nucleotide-binding</keyword>
<dbReference type="Pfam" id="PF00580">
    <property type="entry name" value="UvrD-helicase"/>
    <property type="match status" value="1"/>
</dbReference>
<evidence type="ECO:0000256" key="3">
    <source>
        <dbReference type="ARBA" id="ARBA00022801"/>
    </source>
</evidence>
<comment type="caution">
    <text evidence="13">The sequence shown here is derived from an EMBL/GenBank/DDBJ whole genome shotgun (WGS) entry which is preliminary data.</text>
</comment>
<dbReference type="GO" id="GO:0005694">
    <property type="term" value="C:chromosome"/>
    <property type="evidence" value="ECO:0007669"/>
    <property type="project" value="InterPro"/>
</dbReference>
<comment type="similarity">
    <text evidence="1">Belongs to the helicase family. UvrD subfamily.</text>
</comment>
<dbReference type="GO" id="GO:0005829">
    <property type="term" value="C:cytosol"/>
    <property type="evidence" value="ECO:0007669"/>
    <property type="project" value="TreeGrafter"/>
</dbReference>
<dbReference type="HOGENOM" id="CLU_006494_1_0_0"/>
<dbReference type="GO" id="GO:0006265">
    <property type="term" value="P:DNA topological change"/>
    <property type="evidence" value="ECO:0007669"/>
    <property type="project" value="InterPro"/>
</dbReference>
<dbReference type="STRING" id="546275.FUSPEROL_02263"/>
<evidence type="ECO:0000259" key="12">
    <source>
        <dbReference type="PROSITE" id="PS51198"/>
    </source>
</evidence>
<dbReference type="InterPro" id="IPR013498">
    <property type="entry name" value="Topo_IA_Znf"/>
</dbReference>
<dbReference type="AlphaFoldDB" id="D4CXR6"/>
<gene>
    <name evidence="13" type="ORF">FUSPEROL_02263</name>
</gene>
<feature type="domain" description="UvrD-like helicase ATP-binding" evidence="12">
    <location>
        <begin position="155"/>
        <end position="734"/>
    </location>
</feature>
<keyword evidence="13" id="KW-0238">DNA-binding</keyword>
<dbReference type="InterPro" id="IPR027417">
    <property type="entry name" value="P-loop_NTPase"/>
</dbReference>
<dbReference type="PANTHER" id="PTHR11070">
    <property type="entry name" value="UVRD / RECB / PCRA DNA HELICASE FAMILY MEMBER"/>
    <property type="match status" value="1"/>
</dbReference>
<proteinExistence type="inferred from homology"/>
<sequence>MFIIFSFIVFIFVIIFLFNNYQKQKKEAEEFKKTEEEKENRRKEKLEWFEKNIKEKYEQLKILINLMKNKYIKFYSLDFYLNDFKVVKYNEERNKLKEELNNFYEYKEFIQDYDVYNDKLASIILLEKDVIELNKKYVKKELEINKDFFSNIDGKSLDEQQRKSIVIDEDNNLIIAGAGSGKTLTISGKVKYLVERKKIKPDEILLLTFTRAAANEMTERIKEKLKINIEASTFHSLGNKISGNFEDDRYDVLPSPYKYINEKSIIKLLLKNKETSEALIDYITYYTKDNITEIDDNFKNKSEYYDLVDKPIPLSESLNEILYNSLINFKALYIYENKEIENFNLDYCMNLLRSTEVNEKIRLKFKSLWLDNLEITKFEEKIIKEYLIDKKINLKDKKEIYTFLFHTTINGYKKTFKKISVKSEEERIIANFLYMNGIDFKYEYKYMNGNYKETEDSYKTIRSYAPDFYLPEYDIYIEHFGVDENMKAHQYSNIENKKYEDSMEWKRKIHKLNNTKLIETYSFYQQKGILKEKLEEELLKNRVVFQPISSEEINLMIEVGSGKEEIGAFSKLVVTFLTLFKSNNYKEQELTKFINKAYSYSPFTRDKHLLFFKMFKPILEFYNNSLNKNKEIDFSDMINKAIDHLNKKTKKEVFELGLRYKYIIIDEFQDTSVARFKLVKAIRDKIDDCKVLAVGDDWQSIYRFAGSDISIFTEFEKYFGKTEINFIEKTYRNSQELVNIAQNFVMSNPNQIKKNLNSDKRLEIPIIYEKTNSDNKNFIIYNIIKSLSEEYGEKECSVTILARINSNLEKLNSEFFKVENKDDKFKISFKKNKLKNINLDCKTVHTSKGLEADEVILIDVNDNIVGFPNKILDDSVLFYVLSKSDSYLYGEERRLFYVALTRTRNRTFILFDENYPSIFIRELFDNEEMTLDEYGEKRICKACGSHMIKRKNSITNEEFYGCYHYPKCDYTEPLENINICPICGSKLLKSKFEENSYYCNNYKRGIEKPHYKTVIKP</sequence>
<keyword evidence="4 10" id="KW-0347">Helicase</keyword>
<accession>D4CXR6</accession>
<dbReference type="InterPro" id="IPR013986">
    <property type="entry name" value="DExx_box_DNA_helicase_dom_sf"/>
</dbReference>
<reference evidence="13 14" key="1">
    <citation type="submission" date="2010-02" db="EMBL/GenBank/DDBJ databases">
        <authorList>
            <person name="Weinstock G."/>
            <person name="Sodergren E."/>
            <person name="Clifton S."/>
            <person name="Fulton L."/>
            <person name="Fulton B."/>
            <person name="Courtney L."/>
            <person name="Fronick C."/>
            <person name="Harrison M."/>
            <person name="Strong C."/>
            <person name="Farmer C."/>
            <person name="Delahaunty K."/>
            <person name="Markovic C."/>
            <person name="Hall O."/>
            <person name="Minx P."/>
            <person name="Tomlinson C."/>
            <person name="Mitreva M."/>
            <person name="Nelson J."/>
            <person name="Hou S."/>
            <person name="Wollam A."/>
            <person name="Pepin K.H."/>
            <person name="Johnson M."/>
            <person name="Bhonagiri V."/>
            <person name="Zhang X."/>
            <person name="Suruliraj S."/>
            <person name="Warren W."/>
            <person name="Chinwalla A."/>
            <person name="Mardis E.R."/>
            <person name="Wilson R.K."/>
        </authorList>
    </citation>
    <scope>NUCLEOTIDE SEQUENCE [LARGE SCALE GENOMIC DNA]</scope>
    <source>
        <strain evidence="13 14">ATCC 33693</strain>
    </source>
</reference>
<evidence type="ECO:0000313" key="13">
    <source>
        <dbReference type="EMBL" id="EFE85905.1"/>
    </source>
</evidence>
<dbReference type="EMBL" id="ACJY01000101">
    <property type="protein sequence ID" value="EFE85905.1"/>
    <property type="molecule type" value="Genomic_DNA"/>
</dbReference>
<dbReference type="EC" id="5.6.2.4" evidence="8"/>
<keyword evidence="11" id="KW-0175">Coiled coil</keyword>
<evidence type="ECO:0000313" key="14">
    <source>
        <dbReference type="Proteomes" id="UP000003748"/>
    </source>
</evidence>
<comment type="catalytic activity">
    <reaction evidence="7">
        <text>Couples ATP hydrolysis with the unwinding of duplex DNA by translocating in the 3'-5' direction.</text>
        <dbReference type="EC" id="5.6.2.4"/>
    </reaction>
</comment>
<dbReference type="InterPro" id="IPR014017">
    <property type="entry name" value="DNA_helicase_UvrD-like_C"/>
</dbReference>
<comment type="catalytic activity">
    <reaction evidence="9">
        <text>ATP + H2O = ADP + phosphate + H(+)</text>
        <dbReference type="Rhea" id="RHEA:13065"/>
        <dbReference type="ChEBI" id="CHEBI:15377"/>
        <dbReference type="ChEBI" id="CHEBI:15378"/>
        <dbReference type="ChEBI" id="CHEBI:30616"/>
        <dbReference type="ChEBI" id="CHEBI:43474"/>
        <dbReference type="ChEBI" id="CHEBI:456216"/>
        <dbReference type="EC" id="5.6.2.4"/>
    </reaction>
</comment>
<dbReference type="GO" id="GO:0005524">
    <property type="term" value="F:ATP binding"/>
    <property type="evidence" value="ECO:0007669"/>
    <property type="project" value="UniProtKB-UniRule"/>
</dbReference>
<dbReference type="GO" id="GO:0043138">
    <property type="term" value="F:3'-5' DNA helicase activity"/>
    <property type="evidence" value="ECO:0007669"/>
    <property type="project" value="UniProtKB-EC"/>
</dbReference>
<evidence type="ECO:0000256" key="2">
    <source>
        <dbReference type="ARBA" id="ARBA00022741"/>
    </source>
</evidence>
<dbReference type="Gene3D" id="1.10.10.160">
    <property type="match status" value="1"/>
</dbReference>
<protein>
    <recommendedName>
        <fullName evidence="8">DNA 3'-5' helicase</fullName>
        <ecNumber evidence="8">5.6.2.4</ecNumber>
    </recommendedName>
</protein>
<evidence type="ECO:0000256" key="9">
    <source>
        <dbReference type="ARBA" id="ARBA00048988"/>
    </source>
</evidence>
<dbReference type="GO" id="GO:0016887">
    <property type="term" value="F:ATP hydrolysis activity"/>
    <property type="evidence" value="ECO:0007669"/>
    <property type="project" value="RHEA"/>
</dbReference>
<evidence type="ECO:0000256" key="6">
    <source>
        <dbReference type="ARBA" id="ARBA00023235"/>
    </source>
</evidence>
<name>D4CXR6_9FUSO</name>
<dbReference type="SUPFAM" id="SSF52540">
    <property type="entry name" value="P-loop containing nucleoside triphosphate hydrolases"/>
    <property type="match status" value="1"/>
</dbReference>
<dbReference type="GO" id="GO:0003916">
    <property type="term" value="F:DNA topoisomerase activity"/>
    <property type="evidence" value="ECO:0007669"/>
    <property type="project" value="InterPro"/>
</dbReference>
<organism evidence="13 14">
    <name type="scientific">Fusobacterium periodonticum ATCC 33693</name>
    <dbReference type="NCBI Taxonomy" id="546275"/>
    <lineage>
        <taxon>Bacteria</taxon>
        <taxon>Fusobacteriati</taxon>
        <taxon>Fusobacteriota</taxon>
        <taxon>Fusobacteriia</taxon>
        <taxon>Fusobacteriales</taxon>
        <taxon>Fusobacteriaceae</taxon>
        <taxon>Fusobacterium</taxon>
    </lineage>
</organism>
<dbReference type="Pfam" id="PF01396">
    <property type="entry name" value="Zn_ribbon_Top1"/>
    <property type="match status" value="1"/>
</dbReference>
<dbReference type="GO" id="GO:0003677">
    <property type="term" value="F:DNA binding"/>
    <property type="evidence" value="ECO:0007669"/>
    <property type="project" value="UniProtKB-KW"/>
</dbReference>
<dbReference type="GO" id="GO:0000725">
    <property type="term" value="P:recombinational repair"/>
    <property type="evidence" value="ECO:0007669"/>
    <property type="project" value="TreeGrafter"/>
</dbReference>
<dbReference type="InterPro" id="IPR014016">
    <property type="entry name" value="UvrD-like_ATP-bd"/>
</dbReference>
<dbReference type="InterPro" id="IPR000212">
    <property type="entry name" value="DNA_helicase_UvrD/REP"/>
</dbReference>
<dbReference type="OrthoDB" id="9809039at2"/>
<evidence type="ECO:0000256" key="8">
    <source>
        <dbReference type="ARBA" id="ARBA00034808"/>
    </source>
</evidence>
<dbReference type="GeneID" id="78420424"/>